<evidence type="ECO:0000313" key="15">
    <source>
        <dbReference type="Proteomes" id="UP000441208"/>
    </source>
</evidence>
<organism evidence="9 12">
    <name type="scientific">Phytophthora fragariae</name>
    <dbReference type="NCBI Taxonomy" id="53985"/>
    <lineage>
        <taxon>Eukaryota</taxon>
        <taxon>Sar</taxon>
        <taxon>Stramenopiles</taxon>
        <taxon>Oomycota</taxon>
        <taxon>Peronosporomycetes</taxon>
        <taxon>Peronosporales</taxon>
        <taxon>Peronosporaceae</taxon>
        <taxon>Phytophthora</taxon>
    </lineage>
</organism>
<evidence type="ECO:0000313" key="4">
    <source>
        <dbReference type="EMBL" id="KAE9107515.1"/>
    </source>
</evidence>
<dbReference type="Proteomes" id="UP000429523">
    <property type="component" value="Unassembled WGS sequence"/>
</dbReference>
<evidence type="ECO:0000313" key="5">
    <source>
        <dbReference type="EMBL" id="KAE9142977.1"/>
    </source>
</evidence>
<evidence type="ECO:0000313" key="11">
    <source>
        <dbReference type="Proteomes" id="UP000433483"/>
    </source>
</evidence>
<evidence type="ECO:0000313" key="10">
    <source>
        <dbReference type="Proteomes" id="UP000429523"/>
    </source>
</evidence>
<evidence type="ECO:0000313" key="6">
    <source>
        <dbReference type="EMBL" id="KAE9207150.1"/>
    </source>
</evidence>
<sequence length="63" mass="6685">MLRALCLTTLAIVGSSASNWVSSFTTMFAETDTSLNRTSTCGSFRPSDACIRDATCSCRAEAP</sequence>
<dbReference type="Proteomes" id="UP000440732">
    <property type="component" value="Unassembled WGS sequence"/>
</dbReference>
<accession>A0A6A4DRJ2</accession>
<dbReference type="EMBL" id="QXGC01000662">
    <property type="protein sequence ID" value="KAE9225621.1"/>
    <property type="molecule type" value="Genomic_DNA"/>
</dbReference>
<keyword evidence="1" id="KW-0732">Signal</keyword>
<evidence type="ECO:0000313" key="7">
    <source>
        <dbReference type="EMBL" id="KAE9225621.1"/>
    </source>
</evidence>
<dbReference type="EMBL" id="QXGA01000655">
    <property type="protein sequence ID" value="KAE9142977.1"/>
    <property type="molecule type" value="Genomic_DNA"/>
</dbReference>
<reference evidence="10 11" key="1">
    <citation type="submission" date="2018-08" db="EMBL/GenBank/DDBJ databases">
        <title>Genomic investigation of the strawberry pathogen Phytophthora fragariae indicates pathogenicity is determined by transcriptional variation in three key races.</title>
        <authorList>
            <person name="Adams T.M."/>
            <person name="Armitage A.D."/>
            <person name="Sobczyk M.K."/>
            <person name="Bates H.J."/>
            <person name="Dunwell J.M."/>
            <person name="Nellist C.F."/>
            <person name="Harrison R.J."/>
        </authorList>
    </citation>
    <scope>NUCLEOTIDE SEQUENCE [LARGE SCALE GENOMIC DNA]</scope>
    <source>
        <strain evidence="9 12">A4</strain>
        <strain evidence="8 13">BC-1</strain>
        <strain evidence="7 16">BC-23</strain>
        <strain evidence="6 11">NOV-27</strain>
        <strain evidence="5 14">NOV-5</strain>
        <strain evidence="4 15">NOV-71</strain>
        <strain evidence="2 10">NOV-9</strain>
        <strain evidence="3 17">ONT-3</strain>
    </source>
</reference>
<evidence type="ECO:0000313" key="14">
    <source>
        <dbReference type="Proteomes" id="UP000440732"/>
    </source>
</evidence>
<evidence type="ECO:0000313" key="13">
    <source>
        <dbReference type="Proteomes" id="UP000440367"/>
    </source>
</evidence>
<dbReference type="EMBL" id="QXGD01000742">
    <property type="protein sequence ID" value="KAE9226447.1"/>
    <property type="molecule type" value="Genomic_DNA"/>
</dbReference>
<dbReference type="Proteomes" id="UP000433483">
    <property type="component" value="Unassembled WGS sequence"/>
</dbReference>
<evidence type="ECO:0008006" key="18">
    <source>
        <dbReference type="Google" id="ProtNLM"/>
    </source>
</evidence>
<keyword evidence="11" id="KW-1185">Reference proteome</keyword>
<dbReference type="Proteomes" id="UP000476176">
    <property type="component" value="Unassembled WGS sequence"/>
</dbReference>
<dbReference type="EMBL" id="QXFX01000680">
    <property type="protein sequence ID" value="KAE9107380.1"/>
    <property type="molecule type" value="Genomic_DNA"/>
</dbReference>
<evidence type="ECO:0000313" key="9">
    <source>
        <dbReference type="EMBL" id="KAE9306507.1"/>
    </source>
</evidence>
<evidence type="ECO:0000313" key="3">
    <source>
        <dbReference type="EMBL" id="KAE9107380.1"/>
    </source>
</evidence>
<proteinExistence type="predicted"/>
<evidence type="ECO:0000313" key="16">
    <source>
        <dbReference type="Proteomes" id="UP000476176"/>
    </source>
</evidence>
<feature type="chain" id="PRO_5036167435" description="RxLR effector protein" evidence="1">
    <location>
        <begin position="18"/>
        <end position="63"/>
    </location>
</feature>
<evidence type="ECO:0000256" key="1">
    <source>
        <dbReference type="SAM" id="SignalP"/>
    </source>
</evidence>
<protein>
    <recommendedName>
        <fullName evidence="18">RxLR effector protein</fullName>
    </recommendedName>
</protein>
<dbReference type="EMBL" id="QXGE01000661">
    <property type="protein sequence ID" value="KAE9306507.1"/>
    <property type="molecule type" value="Genomic_DNA"/>
</dbReference>
<feature type="signal peptide" evidence="1">
    <location>
        <begin position="1"/>
        <end position="17"/>
    </location>
</feature>
<evidence type="ECO:0000313" key="12">
    <source>
        <dbReference type="Proteomes" id="UP000437068"/>
    </source>
</evidence>
<name>A0A6A4DRJ2_9STRA</name>
<dbReference type="AlphaFoldDB" id="A0A6A4DRJ2"/>
<dbReference type="Proteomes" id="UP000441208">
    <property type="component" value="Unassembled WGS sequence"/>
</dbReference>
<gene>
    <name evidence="9" type="ORF">PF001_g12094</name>
    <name evidence="8" type="ORF">PF002_g14123</name>
    <name evidence="7" type="ORF">PF004_g11884</name>
    <name evidence="6" type="ORF">PF005_g12733</name>
    <name evidence="5" type="ORF">PF006_g11966</name>
    <name evidence="4" type="ORF">PF007_g13018</name>
    <name evidence="2" type="ORF">PF009_g13940</name>
    <name evidence="3" type="ORF">PF010_g12290</name>
</gene>
<evidence type="ECO:0000313" key="2">
    <source>
        <dbReference type="EMBL" id="KAE8936134.1"/>
    </source>
</evidence>
<comment type="caution">
    <text evidence="9">The sequence shown here is derived from an EMBL/GenBank/DDBJ whole genome shotgun (WGS) entry which is preliminary data.</text>
</comment>
<dbReference type="EMBL" id="QXFZ01000703">
    <property type="protein sequence ID" value="KAE9107515.1"/>
    <property type="molecule type" value="Genomic_DNA"/>
</dbReference>
<evidence type="ECO:0000313" key="8">
    <source>
        <dbReference type="EMBL" id="KAE9226447.1"/>
    </source>
</evidence>
<evidence type="ECO:0000313" key="17">
    <source>
        <dbReference type="Proteomes" id="UP000488956"/>
    </source>
</evidence>
<dbReference type="EMBL" id="QXGB01000682">
    <property type="protein sequence ID" value="KAE9207150.1"/>
    <property type="molecule type" value="Genomic_DNA"/>
</dbReference>
<dbReference type="Proteomes" id="UP000488956">
    <property type="component" value="Unassembled WGS sequence"/>
</dbReference>
<dbReference type="Proteomes" id="UP000437068">
    <property type="component" value="Unassembled WGS sequence"/>
</dbReference>
<dbReference type="EMBL" id="QXGF01000746">
    <property type="protein sequence ID" value="KAE8936134.1"/>
    <property type="molecule type" value="Genomic_DNA"/>
</dbReference>
<dbReference type="Proteomes" id="UP000440367">
    <property type="component" value="Unassembled WGS sequence"/>
</dbReference>